<feature type="chain" id="PRO_5046848225" description="Ig-like domain repeat protein" evidence="1">
    <location>
        <begin position="30"/>
        <end position="670"/>
    </location>
</feature>
<dbReference type="InterPro" id="IPR015943">
    <property type="entry name" value="WD40/YVTN_repeat-like_dom_sf"/>
</dbReference>
<keyword evidence="3" id="KW-1185">Reference proteome</keyword>
<dbReference type="Gene3D" id="2.130.10.10">
    <property type="entry name" value="YVTN repeat-like/Quinoprotein amine dehydrogenase"/>
    <property type="match status" value="1"/>
</dbReference>
<evidence type="ECO:0000256" key="1">
    <source>
        <dbReference type="SAM" id="SignalP"/>
    </source>
</evidence>
<comment type="caution">
    <text evidence="2">The sequence shown here is derived from an EMBL/GenBank/DDBJ whole genome shotgun (WGS) entry which is preliminary data.</text>
</comment>
<keyword evidence="1" id="KW-0732">Signal</keyword>
<organism evidence="2 3">
    <name type="scientific">Streptomyces similanensis</name>
    <dbReference type="NCBI Taxonomy" id="1274988"/>
    <lineage>
        <taxon>Bacteria</taxon>
        <taxon>Bacillati</taxon>
        <taxon>Actinomycetota</taxon>
        <taxon>Actinomycetes</taxon>
        <taxon>Kitasatosporales</taxon>
        <taxon>Streptomycetaceae</taxon>
        <taxon>Streptomyces</taxon>
    </lineage>
</organism>
<feature type="signal peptide" evidence="1">
    <location>
        <begin position="1"/>
        <end position="29"/>
    </location>
</feature>
<dbReference type="EMBL" id="BAABKC010000037">
    <property type="protein sequence ID" value="GAA5054248.1"/>
    <property type="molecule type" value="Genomic_DNA"/>
</dbReference>
<proteinExistence type="predicted"/>
<evidence type="ECO:0000313" key="2">
    <source>
        <dbReference type="EMBL" id="GAA5054248.1"/>
    </source>
</evidence>
<dbReference type="RefSeq" id="WP_345668402.1">
    <property type="nucleotide sequence ID" value="NZ_BAABKC010000037.1"/>
</dbReference>
<name>A0ABP9K9M5_9ACTN</name>
<dbReference type="SUPFAM" id="SSF75011">
    <property type="entry name" value="3-carboxy-cis,cis-mucoante lactonizing enzyme"/>
    <property type="match status" value="1"/>
</dbReference>
<protein>
    <recommendedName>
        <fullName evidence="4">Ig-like domain repeat protein</fullName>
    </recommendedName>
</protein>
<sequence>MRRTATATALAVLFSSVVLVGGAANPAAADSSAPLPIKSSGDMVVDGVHKRIFLSDPTSGKIVATDYSGKVVRTIGSLPGVMGLELSTDSNTVYAAVSKAGAIAAIDTATLTETKRYALGKGIEPRYPAMAGGKLWFGFNGPEDAYRGQIGSIDVSSPDAEVTLPSDGANSWYSAPRLASDPGAPDVLAAAQEGISSVALAVYDVSSGVPRKVASGPDVPLGESPAFLKDFDVTPDGKKLILGGGSPQDAAQVFSTADLSLVGAYHTGSWVDAVAVAPDGMVALGSSPYASKVFVYPSGATSALRTYDLPYSGGSTTATNDLSETGLAWAPDRSRVFALTTNVYGNVYALRVLTDPTKSATKVTVNAPAKSALGKKLTVTGKVAAKGAFPAGTRATVTRTDVESPKGRTLSPVTLKPDGSFSFTDTPTAGGPVTYKVSYAGDASRSAASGSDKVDVPRTAPTLTLNHNKALYAYGKDVSFTAHLGKTYKNRTVELYVDPFGSDKPKKRVKSAKVNSKGDLSATVDMTRDTTVTAVFAGDGKYAPKTVTSTAYAQVKVSTTLSKQYRTAKIGSTSYAYYHKKTNPLFTTTMSYYPGRRHQLSLELYYQGKWYDAGSQYFGLGGNGKSAVTLTGPHDTGYRMRVRASYVNGTSGDTVNSTTHGAWKYFYFTN</sequence>
<evidence type="ECO:0000313" key="3">
    <source>
        <dbReference type="Proteomes" id="UP001500124"/>
    </source>
</evidence>
<evidence type="ECO:0008006" key="4">
    <source>
        <dbReference type="Google" id="ProtNLM"/>
    </source>
</evidence>
<dbReference type="Proteomes" id="UP001500124">
    <property type="component" value="Unassembled WGS sequence"/>
</dbReference>
<gene>
    <name evidence="2" type="ORF">GCM10023336_25320</name>
</gene>
<accession>A0ABP9K9M5</accession>
<reference evidence="3" key="1">
    <citation type="journal article" date="2019" name="Int. J. Syst. Evol. Microbiol.">
        <title>The Global Catalogue of Microorganisms (GCM) 10K type strain sequencing project: providing services to taxonomists for standard genome sequencing and annotation.</title>
        <authorList>
            <consortium name="The Broad Institute Genomics Platform"/>
            <consortium name="The Broad Institute Genome Sequencing Center for Infectious Disease"/>
            <person name="Wu L."/>
            <person name="Ma J."/>
        </authorList>
    </citation>
    <scope>NUCLEOTIDE SEQUENCE [LARGE SCALE GENOMIC DNA]</scope>
    <source>
        <strain evidence="3">JCM 18410</strain>
    </source>
</reference>